<evidence type="ECO:0000313" key="1">
    <source>
        <dbReference type="EMBL" id="MYC94463.1"/>
    </source>
</evidence>
<accession>A0A6B1D4T2</accession>
<gene>
    <name evidence="1" type="ORF">F4X14_05780</name>
</gene>
<name>A0A6B1D4T2_9CHLR</name>
<sequence length="73" mass="7933">MIDREIVDTAGERPNNGKGASPTLLSIGIDLFAATNIRSVSNHVIDTLADQFSYGCFLFRGDLLQDSCLNLCQ</sequence>
<reference evidence="1" key="1">
    <citation type="submission" date="2019-09" db="EMBL/GenBank/DDBJ databases">
        <title>Characterisation of the sponge microbiome using genome-centric metagenomics.</title>
        <authorList>
            <person name="Engelberts J.P."/>
            <person name="Robbins S.J."/>
            <person name="De Goeij J.M."/>
            <person name="Aranda M."/>
            <person name="Bell S.C."/>
            <person name="Webster N.S."/>
        </authorList>
    </citation>
    <scope>NUCLEOTIDE SEQUENCE</scope>
    <source>
        <strain evidence="1">SB0661_bin_32</strain>
    </source>
</reference>
<organism evidence="1">
    <name type="scientific">Caldilineaceae bacterium SB0661_bin_32</name>
    <dbReference type="NCBI Taxonomy" id="2605255"/>
    <lineage>
        <taxon>Bacteria</taxon>
        <taxon>Bacillati</taxon>
        <taxon>Chloroflexota</taxon>
        <taxon>Caldilineae</taxon>
        <taxon>Caldilineales</taxon>
        <taxon>Caldilineaceae</taxon>
    </lineage>
</organism>
<protein>
    <submittedName>
        <fullName evidence="1">Uncharacterized protein</fullName>
    </submittedName>
</protein>
<dbReference type="AlphaFoldDB" id="A0A6B1D4T2"/>
<proteinExistence type="predicted"/>
<dbReference type="EMBL" id="VXMH01000026">
    <property type="protein sequence ID" value="MYC94463.1"/>
    <property type="molecule type" value="Genomic_DNA"/>
</dbReference>
<comment type="caution">
    <text evidence="1">The sequence shown here is derived from an EMBL/GenBank/DDBJ whole genome shotgun (WGS) entry which is preliminary data.</text>
</comment>